<gene>
    <name evidence="1" type="ORF">CLIB1444_13S02674</name>
</gene>
<name>A0ACA9YEB5_9ASCO</name>
<evidence type="ECO:0000313" key="1">
    <source>
        <dbReference type="EMBL" id="CAH6723205.1"/>
    </source>
</evidence>
<reference evidence="1" key="1">
    <citation type="submission" date="2022-06" db="EMBL/GenBank/DDBJ databases">
        <authorList>
            <person name="Legras J.-L."/>
            <person name="Devillers H."/>
            <person name="Grondin C."/>
        </authorList>
    </citation>
    <scope>NUCLEOTIDE SEQUENCE</scope>
    <source>
        <strain evidence="1">CLIB 1444</strain>
    </source>
</reference>
<proteinExistence type="predicted"/>
<dbReference type="Proteomes" id="UP001152531">
    <property type="component" value="Unassembled WGS sequence"/>
</dbReference>
<organism evidence="1 2">
    <name type="scientific">[Candida] jaroonii</name>
    <dbReference type="NCBI Taxonomy" id="467808"/>
    <lineage>
        <taxon>Eukaryota</taxon>
        <taxon>Fungi</taxon>
        <taxon>Dikarya</taxon>
        <taxon>Ascomycota</taxon>
        <taxon>Saccharomycotina</taxon>
        <taxon>Pichiomycetes</taxon>
        <taxon>Debaryomycetaceae</taxon>
        <taxon>Yamadazyma</taxon>
    </lineage>
</organism>
<accession>A0ACA9YEB5</accession>
<dbReference type="EMBL" id="CALSDN010000013">
    <property type="protein sequence ID" value="CAH6723205.1"/>
    <property type="molecule type" value="Genomic_DNA"/>
</dbReference>
<sequence length="882" mass="101962">MTNGMSEFSPEILIKSIKARIPKCVDNSQDPLLEHLLKLSPHDNTIILETSNVNIVQYSHYINELITVLSDQTLIEETRISVESELLAFVSHIPKINTKDSNPYPHFYLSRVLMDNFDIIYEFISIYYNLNLTSTLTKFLVKVIYSLQFWELFHLMDSVKNLKSFLNLLDFEITDTSLGYLVKPPKNYLEENLYQGFQYPFPYPFYNYSYHKLGDNIPEKYSKISIEPYIDISLKNLEPPRKRRKTRRERRPRYIDDFAQNDGDEVVEEEIPRKKSSTPQKQPIAPTPEISGSDSTEVKAQAQQNQSQSIPNLMSNEIPPGSLMNNQIYPYATYYMPYMGQPDVGRSYSESSSNNDLQNIPKPPQSSQSNDEIQGSQQLQINQFQVIQQQIQFIQRHQQRQQQQQQQQSQIQGQSPIDNNNPLNFPPIQNPYGYPMQFPYPMYQQPYQVDARGQLIMNPMNPMFYDPNLQYQAQLQQAAQNSNGPQNQNPEPGKSNDTEEKQIVKEEEPNIADQQESKPQDRKYDAGSDVEESNSVNNDDSDYEDTEKVSANIKRRERSKRIRKPKVRVDKSEDSEKSEKEDTYAENSMLKDQITDEEEALSGEEEKSKGKKSREIHQCDGFDASTNAPCRKIFYGRNELLRHKEYVHATRKRIYKCIYCARYNSKVQSYPRPDSLARHLRRNHQINGKENKLAVGYAKQHLVIIEDPSKLTHTQLLEIATSPLPHPPFLEPDFSLKANRTGFLSFNTKEKDDKKDLPKIEDKKGEVQSTDPQNSDTVNKNRSISTTPSQPSSQQQSPHNQTVPLQPPQLPKISNPMSSSYPYYDPNQIQNPPVVLPFQGYNPTYQQSVYQPMNSFVGSYQSNQNQNTQTQPNQNSKSTNDE</sequence>
<protein>
    <submittedName>
        <fullName evidence="1">Uncharacterized protein</fullName>
    </submittedName>
</protein>
<comment type="caution">
    <text evidence="1">The sequence shown here is derived from an EMBL/GenBank/DDBJ whole genome shotgun (WGS) entry which is preliminary data.</text>
</comment>
<evidence type="ECO:0000313" key="2">
    <source>
        <dbReference type="Proteomes" id="UP001152531"/>
    </source>
</evidence>
<keyword evidence="2" id="KW-1185">Reference proteome</keyword>